<dbReference type="EMBL" id="JACAZH010000001">
    <property type="protein sequence ID" value="KAF7377986.1"/>
    <property type="molecule type" value="Genomic_DNA"/>
</dbReference>
<evidence type="ECO:0000313" key="1">
    <source>
        <dbReference type="EMBL" id="KAF7377986.1"/>
    </source>
</evidence>
<gene>
    <name evidence="1" type="ORF">MSAN_00222500</name>
</gene>
<accession>A0A8H6ZJC4</accession>
<evidence type="ECO:0000313" key="2">
    <source>
        <dbReference type="Proteomes" id="UP000623467"/>
    </source>
</evidence>
<dbReference type="Proteomes" id="UP000623467">
    <property type="component" value="Unassembled WGS sequence"/>
</dbReference>
<proteinExistence type="predicted"/>
<protein>
    <submittedName>
        <fullName evidence="1">Uncharacterized protein</fullName>
    </submittedName>
</protein>
<dbReference type="AlphaFoldDB" id="A0A8H6ZJC4"/>
<name>A0A8H6ZJC4_9AGAR</name>
<reference evidence="1" key="1">
    <citation type="submission" date="2020-05" db="EMBL/GenBank/DDBJ databases">
        <title>Mycena genomes resolve the evolution of fungal bioluminescence.</title>
        <authorList>
            <person name="Tsai I.J."/>
        </authorList>
    </citation>
    <scope>NUCLEOTIDE SEQUENCE</scope>
    <source>
        <strain evidence="1">160909Yilan</strain>
    </source>
</reference>
<keyword evidence="2" id="KW-1185">Reference proteome</keyword>
<organism evidence="1 2">
    <name type="scientific">Mycena sanguinolenta</name>
    <dbReference type="NCBI Taxonomy" id="230812"/>
    <lineage>
        <taxon>Eukaryota</taxon>
        <taxon>Fungi</taxon>
        <taxon>Dikarya</taxon>
        <taxon>Basidiomycota</taxon>
        <taxon>Agaricomycotina</taxon>
        <taxon>Agaricomycetes</taxon>
        <taxon>Agaricomycetidae</taxon>
        <taxon>Agaricales</taxon>
        <taxon>Marasmiineae</taxon>
        <taxon>Mycenaceae</taxon>
        <taxon>Mycena</taxon>
    </lineage>
</organism>
<sequence length="159" mass="17593">MTPPASPSDLSLTASAPSLSHLRLIYCYSARLDLRGLAQLRTLSFDIAEPIKECMQLFARTLVFPPQTFALVLNVCTSSIHHEIAQLVHADRTLADLPCITSVTAVFLSLERIGKDPQALELVDVSDKLAHKMLLLVSRLQGTGTLRILRSLRLPDHPW</sequence>
<dbReference type="OrthoDB" id="2788229at2759"/>
<comment type="caution">
    <text evidence="1">The sequence shown here is derived from an EMBL/GenBank/DDBJ whole genome shotgun (WGS) entry which is preliminary data.</text>
</comment>